<feature type="compositionally biased region" description="Basic and acidic residues" evidence="1">
    <location>
        <begin position="95"/>
        <end position="106"/>
    </location>
</feature>
<evidence type="ECO:0000313" key="3">
    <source>
        <dbReference type="Proteomes" id="UP001237780"/>
    </source>
</evidence>
<dbReference type="EMBL" id="JAUSZT010000002">
    <property type="protein sequence ID" value="MDQ0996008.1"/>
    <property type="molecule type" value="Genomic_DNA"/>
</dbReference>
<protein>
    <submittedName>
        <fullName evidence="2">Uncharacterized protein</fullName>
    </submittedName>
</protein>
<feature type="compositionally biased region" description="Basic and acidic residues" evidence="1">
    <location>
        <begin position="72"/>
        <end position="82"/>
    </location>
</feature>
<name>A0ABU0S8F0_9HYPH</name>
<evidence type="ECO:0000313" key="2">
    <source>
        <dbReference type="EMBL" id="MDQ0996008.1"/>
    </source>
</evidence>
<proteinExistence type="predicted"/>
<evidence type="ECO:0000256" key="1">
    <source>
        <dbReference type="SAM" id="MobiDB-lite"/>
    </source>
</evidence>
<gene>
    <name evidence="2" type="ORF">QFZ34_001185</name>
</gene>
<reference evidence="2 3" key="1">
    <citation type="submission" date="2023-07" db="EMBL/GenBank/DDBJ databases">
        <title>Comparative genomics of wheat-associated soil bacteria to identify genetic determinants of phenazine resistance.</title>
        <authorList>
            <person name="Mouncey N."/>
        </authorList>
    </citation>
    <scope>NUCLEOTIDE SEQUENCE [LARGE SCALE GENOMIC DNA]</scope>
    <source>
        <strain evidence="2 3">W4I11</strain>
    </source>
</reference>
<accession>A0ABU0S8F0</accession>
<organism evidence="2 3">
    <name type="scientific">Phyllobacterium ifriqiyense</name>
    <dbReference type="NCBI Taxonomy" id="314238"/>
    <lineage>
        <taxon>Bacteria</taxon>
        <taxon>Pseudomonadati</taxon>
        <taxon>Pseudomonadota</taxon>
        <taxon>Alphaproteobacteria</taxon>
        <taxon>Hyphomicrobiales</taxon>
        <taxon>Phyllobacteriaceae</taxon>
        <taxon>Phyllobacterium</taxon>
    </lineage>
</organism>
<dbReference type="RefSeq" id="WP_307278002.1">
    <property type="nucleotide sequence ID" value="NZ_JAUSZT010000002.1"/>
</dbReference>
<sequence length="106" mass="12470">MFIQTFVALGYTESESKILVEAQRLASQTLSRDTHTHEYSERMAATIIDFYKRGIKDPGIISTLVVNREMALEQKREKDKRTAQRRIREQKRRSRSAERPDDLSRQ</sequence>
<feature type="region of interest" description="Disordered" evidence="1">
    <location>
        <begin position="72"/>
        <end position="106"/>
    </location>
</feature>
<feature type="compositionally biased region" description="Basic residues" evidence="1">
    <location>
        <begin position="83"/>
        <end position="94"/>
    </location>
</feature>
<comment type="caution">
    <text evidence="2">The sequence shown here is derived from an EMBL/GenBank/DDBJ whole genome shotgun (WGS) entry which is preliminary data.</text>
</comment>
<dbReference type="Proteomes" id="UP001237780">
    <property type="component" value="Unassembled WGS sequence"/>
</dbReference>
<keyword evidence="3" id="KW-1185">Reference proteome</keyword>